<evidence type="ECO:0000256" key="1">
    <source>
        <dbReference type="ARBA" id="ARBA00011040"/>
    </source>
</evidence>
<sequence length="610" mass="66839">MIPSFDVSQIQVTPYLFFTGKGGVGKTSTACATAVALADQGKRVLLVSTDPASNLQDVFQMDLDMNYKSIPEVPNLFVTNLDPEEAAARYREDVVGPYRGKLPEVVINQMEEQLSGSCTVEIASFNEFSHLLTDQALTESFDHIIFDTAPTGHTLRLLQLPNAWNEFLHNSKEGTTQGGLLAGLDKRKEVYKQTVDVLSDPRQTSLVLVTRPDHAPLKEAARASQELAETGIKNQMLIVNGLLMKPLTGDSTATAYTKRQQDALAQQSTLLQSLPTYAVPLVSFNVAGVANVRRLFADEQDVSNPEMNTAELKVSGLAAILDDIEAKGQRVIFTMGKGGVGKTTIANAIAVGLAARGLKVHLTTTDPATQLDQIMHDNIKGLLSMSKIDQKVEVEKYRQEVLDKARETMDEQSIAYAEEELNSPCTEEIAVFRAFADLVDRADNEIVVIDTAPSGHTLLLLDATESYHKEIANASGEVPPSVKKLLPRLRNEEETAVIIVTHAEVTPVFEAERLTADLRRAGIHPKWWLINQSMALTGTKDAILQQRAASERTWIQRVEEISGSHYVVLPWQSNEEHGGEQQHKMNKDGVSILPGSRTNEGCCGPKTSCC</sequence>
<dbReference type="Pfam" id="PF02374">
    <property type="entry name" value="ArsA_ATPase"/>
    <property type="match status" value="2"/>
</dbReference>
<dbReference type="Proteomes" id="UP000564806">
    <property type="component" value="Unassembled WGS sequence"/>
</dbReference>
<dbReference type="Gene3D" id="3.40.50.300">
    <property type="entry name" value="P-loop containing nucleotide triphosphate hydrolases"/>
    <property type="match status" value="2"/>
</dbReference>
<evidence type="ECO:0000313" key="3">
    <source>
        <dbReference type="EMBL" id="NUU61242.1"/>
    </source>
</evidence>
<dbReference type="NCBIfam" id="TIGR04291">
    <property type="entry name" value="arsen_driv_ArsA"/>
    <property type="match status" value="1"/>
</dbReference>
<dbReference type="RefSeq" id="WP_175371784.1">
    <property type="nucleotide sequence ID" value="NZ_JABWCS010000207.1"/>
</dbReference>
<dbReference type="InterPro" id="IPR003593">
    <property type="entry name" value="AAA+_ATPase"/>
</dbReference>
<name>A0A850ER94_9BACL</name>
<dbReference type="InterPro" id="IPR027541">
    <property type="entry name" value="Ars_ATPase"/>
</dbReference>
<reference evidence="3" key="1">
    <citation type="submission" date="2020-06" db="EMBL/GenBank/DDBJ databases">
        <title>Paenibacillus sp. nov., isolated from soil.</title>
        <authorList>
            <person name="Seo Y.L."/>
        </authorList>
    </citation>
    <scope>NUCLEOTIDE SEQUENCE [LARGE SCALE GENOMIC DNA]</scope>
    <source>
        <strain evidence="3">JW14</strain>
    </source>
</reference>
<dbReference type="GO" id="GO:0015446">
    <property type="term" value="F:ATPase-coupled arsenite transmembrane transporter activity"/>
    <property type="evidence" value="ECO:0007669"/>
    <property type="project" value="InterPro"/>
</dbReference>
<dbReference type="SMART" id="SM00382">
    <property type="entry name" value="AAA"/>
    <property type="match status" value="2"/>
</dbReference>
<comment type="caution">
    <text evidence="3">The sequence shown here is derived from an EMBL/GenBank/DDBJ whole genome shotgun (WGS) entry which is preliminary data.</text>
</comment>
<dbReference type="SUPFAM" id="SSF52540">
    <property type="entry name" value="P-loop containing nucleoside triphosphate hydrolases"/>
    <property type="match status" value="2"/>
</dbReference>
<dbReference type="GO" id="GO:0005524">
    <property type="term" value="F:ATP binding"/>
    <property type="evidence" value="ECO:0007669"/>
    <property type="project" value="InterPro"/>
</dbReference>
<dbReference type="NCBIfam" id="TIGR00345">
    <property type="entry name" value="GET3_arsA_TRC40"/>
    <property type="match status" value="1"/>
</dbReference>
<dbReference type="GO" id="GO:0016887">
    <property type="term" value="F:ATP hydrolysis activity"/>
    <property type="evidence" value="ECO:0007669"/>
    <property type="project" value="InterPro"/>
</dbReference>
<dbReference type="InterPro" id="IPR027417">
    <property type="entry name" value="P-loop_NTPase"/>
</dbReference>
<evidence type="ECO:0000259" key="2">
    <source>
        <dbReference type="SMART" id="SM00382"/>
    </source>
</evidence>
<dbReference type="InterPro" id="IPR016300">
    <property type="entry name" value="ATPase_ArsA/GET3"/>
</dbReference>
<proteinExistence type="inferred from homology"/>
<gene>
    <name evidence="3" type="primary">arsA</name>
    <name evidence="3" type="ORF">HPT30_12870</name>
</gene>
<protein>
    <submittedName>
        <fullName evidence="3">Arsenical pump-driving ATPase</fullName>
    </submittedName>
</protein>
<evidence type="ECO:0000313" key="4">
    <source>
        <dbReference type="Proteomes" id="UP000564806"/>
    </source>
</evidence>
<dbReference type="InterPro" id="IPR025723">
    <property type="entry name" value="ArsA/GET3_ATPase-like"/>
</dbReference>
<accession>A0A850ER94</accession>
<dbReference type="AlphaFoldDB" id="A0A850ER94"/>
<dbReference type="EMBL" id="JABWCS010000207">
    <property type="protein sequence ID" value="NUU61242.1"/>
    <property type="molecule type" value="Genomic_DNA"/>
</dbReference>
<dbReference type="PANTHER" id="PTHR10803:SF3">
    <property type="entry name" value="ATPASE GET3"/>
    <property type="match status" value="1"/>
</dbReference>
<dbReference type="PIRSF" id="PIRSF001327">
    <property type="entry name" value="Arsenical_pump-driving_ATPase"/>
    <property type="match status" value="1"/>
</dbReference>
<organism evidence="3 4">
    <name type="scientific">Paenibacillus agri</name>
    <dbReference type="NCBI Taxonomy" id="2744309"/>
    <lineage>
        <taxon>Bacteria</taxon>
        <taxon>Bacillati</taxon>
        <taxon>Bacillota</taxon>
        <taxon>Bacilli</taxon>
        <taxon>Bacillales</taxon>
        <taxon>Paenibacillaceae</taxon>
        <taxon>Paenibacillus</taxon>
    </lineage>
</organism>
<dbReference type="PANTHER" id="PTHR10803">
    <property type="entry name" value="ARSENICAL PUMP-DRIVING ATPASE ARSENITE-TRANSLOCATING ATPASE"/>
    <property type="match status" value="1"/>
</dbReference>
<dbReference type="CDD" id="cd02035">
    <property type="entry name" value="ArsA"/>
    <property type="match status" value="2"/>
</dbReference>
<keyword evidence="4" id="KW-1185">Reference proteome</keyword>
<feature type="domain" description="AAA+ ATPase" evidence="2">
    <location>
        <begin position="328"/>
        <end position="524"/>
    </location>
</feature>
<feature type="domain" description="AAA+ ATPase" evidence="2">
    <location>
        <begin position="12"/>
        <end position="233"/>
    </location>
</feature>
<comment type="similarity">
    <text evidence="1">Belongs to the arsA ATPase family.</text>
</comment>